<comment type="caution">
    <text evidence="1">The sequence shown here is derived from an EMBL/GenBank/DDBJ whole genome shotgun (WGS) entry which is preliminary data.</text>
</comment>
<keyword evidence="2" id="KW-1185">Reference proteome</keyword>
<evidence type="ECO:0000313" key="1">
    <source>
        <dbReference type="EMBL" id="MFD2796436.1"/>
    </source>
</evidence>
<accession>A0ABW5W2P4</accession>
<protein>
    <submittedName>
        <fullName evidence="1">Uncharacterized protein</fullName>
    </submittedName>
</protein>
<gene>
    <name evidence="1" type="ORF">ACFS27_22940</name>
</gene>
<name>A0ABW5W2P4_9MICO</name>
<sequence>MPLVRIEISVDGRDEARRIMARFADGKTDPVIEQEVLAAIWKQGRVPRGRPVCLGMTNGRPVLLKFDVDVTPEIS</sequence>
<evidence type="ECO:0000313" key="2">
    <source>
        <dbReference type="Proteomes" id="UP001597479"/>
    </source>
</evidence>
<reference evidence="2" key="1">
    <citation type="journal article" date="2019" name="Int. J. Syst. Evol. Microbiol.">
        <title>The Global Catalogue of Microorganisms (GCM) 10K type strain sequencing project: providing services to taxonomists for standard genome sequencing and annotation.</title>
        <authorList>
            <consortium name="The Broad Institute Genomics Platform"/>
            <consortium name="The Broad Institute Genome Sequencing Center for Infectious Disease"/>
            <person name="Wu L."/>
            <person name="Ma J."/>
        </authorList>
    </citation>
    <scope>NUCLEOTIDE SEQUENCE [LARGE SCALE GENOMIC DNA]</scope>
    <source>
        <strain evidence="2">CCM 7044</strain>
    </source>
</reference>
<proteinExistence type="predicted"/>
<dbReference type="EMBL" id="JBHUOG010000002">
    <property type="protein sequence ID" value="MFD2796436.1"/>
    <property type="molecule type" value="Genomic_DNA"/>
</dbReference>
<organism evidence="1 2">
    <name type="scientific">Promicromonospora vindobonensis</name>
    <dbReference type="NCBI Taxonomy" id="195748"/>
    <lineage>
        <taxon>Bacteria</taxon>
        <taxon>Bacillati</taxon>
        <taxon>Actinomycetota</taxon>
        <taxon>Actinomycetes</taxon>
        <taxon>Micrococcales</taxon>
        <taxon>Promicromonosporaceae</taxon>
        <taxon>Promicromonospora</taxon>
    </lineage>
</organism>
<dbReference type="RefSeq" id="WP_377188014.1">
    <property type="nucleotide sequence ID" value="NZ_JBHUOG010000002.1"/>
</dbReference>
<dbReference type="Proteomes" id="UP001597479">
    <property type="component" value="Unassembled WGS sequence"/>
</dbReference>